<evidence type="ECO:0000313" key="2">
    <source>
        <dbReference type="EMBL" id="ADV48513.1"/>
    </source>
</evidence>
<dbReference type="KEGG" id="cao:Celal_1198"/>
<protein>
    <recommendedName>
        <fullName evidence="4">Adhesin domain-containing protein</fullName>
    </recommendedName>
</protein>
<organism evidence="2 3">
    <name type="scientific">Cellulophaga algicola (strain DSM 14237 / IC166 / ACAM 630)</name>
    <dbReference type="NCBI Taxonomy" id="688270"/>
    <lineage>
        <taxon>Bacteria</taxon>
        <taxon>Pseudomonadati</taxon>
        <taxon>Bacteroidota</taxon>
        <taxon>Flavobacteriia</taxon>
        <taxon>Flavobacteriales</taxon>
        <taxon>Flavobacteriaceae</taxon>
        <taxon>Cellulophaga</taxon>
    </lineage>
</organism>
<dbReference type="RefSeq" id="WP_013549997.1">
    <property type="nucleotide sequence ID" value="NC_014934.1"/>
</dbReference>
<proteinExistence type="predicted"/>
<accession>E6X760</accession>
<sequence>MKVLCCIFLLIALQQSNAQKIVQKTIFNTADTAIEIDASKCYAVFVKTTKTNKVIVEAKMAGEYSDKLILNMHEEGTTLLIDTGFNLNFEAPNDKLSAHKVVSISLHISLPEHLKVRLFGGSSNVNISGFYSNLEVSLNDGNCVLNNTGLDTSVKTQSGTITLYAKAGKVRAATKYGKLESEDIPLGNKVYDLKSVTGNIHLKKIN</sequence>
<feature type="chain" id="PRO_5003212652" description="Adhesin domain-containing protein" evidence="1">
    <location>
        <begin position="19"/>
        <end position="206"/>
    </location>
</feature>
<dbReference type="eggNOG" id="ENOG50332W8">
    <property type="taxonomic scope" value="Bacteria"/>
</dbReference>
<dbReference type="EMBL" id="CP002453">
    <property type="protein sequence ID" value="ADV48513.1"/>
    <property type="molecule type" value="Genomic_DNA"/>
</dbReference>
<evidence type="ECO:0000256" key="1">
    <source>
        <dbReference type="SAM" id="SignalP"/>
    </source>
</evidence>
<keyword evidence="3" id="KW-1185">Reference proteome</keyword>
<name>E6X760_CELAD</name>
<dbReference type="Proteomes" id="UP000008634">
    <property type="component" value="Chromosome"/>
</dbReference>
<gene>
    <name evidence="2" type="ordered locus">Celal_1198</name>
</gene>
<keyword evidence="1" id="KW-0732">Signal</keyword>
<dbReference type="AlphaFoldDB" id="E6X760"/>
<dbReference type="OrthoDB" id="1144071at2"/>
<feature type="signal peptide" evidence="1">
    <location>
        <begin position="1"/>
        <end position="18"/>
    </location>
</feature>
<evidence type="ECO:0000313" key="3">
    <source>
        <dbReference type="Proteomes" id="UP000008634"/>
    </source>
</evidence>
<evidence type="ECO:0008006" key="4">
    <source>
        <dbReference type="Google" id="ProtNLM"/>
    </source>
</evidence>
<dbReference type="HOGENOM" id="CLU_110643_0_0_10"/>
<dbReference type="STRING" id="688270.Celal_1198"/>
<reference evidence="2 3" key="1">
    <citation type="journal article" date="2010" name="Stand. Genomic Sci.">
        <title>Complete genome sequence of Cellulophaga algicola type strain (IC166).</title>
        <authorList>
            <person name="Abt B."/>
            <person name="Lu M."/>
            <person name="Misra M."/>
            <person name="Han C."/>
            <person name="Nolan M."/>
            <person name="Lucas S."/>
            <person name="Hammon N."/>
            <person name="Deshpande S."/>
            <person name="Cheng J.F."/>
            <person name="Tapia R."/>
            <person name="Goodwin L."/>
            <person name="Pitluck S."/>
            <person name="Liolios K."/>
            <person name="Pagani I."/>
            <person name="Ivanova N."/>
            <person name="Mavromatis K."/>
            <person name="Ovchinikova G."/>
            <person name="Pati A."/>
            <person name="Chen A."/>
            <person name="Palaniappan K."/>
            <person name="Land M."/>
            <person name="Hauser L."/>
            <person name="Chang Y.J."/>
            <person name="Jeffries C.D."/>
            <person name="Detter J.C."/>
            <person name="Brambilla E."/>
            <person name="Rohde M."/>
            <person name="Tindall B.J."/>
            <person name="Goker M."/>
            <person name="Woyke T."/>
            <person name="Bristow J."/>
            <person name="Eisen J.A."/>
            <person name="Markowitz V."/>
            <person name="Hugenholtz P."/>
            <person name="Kyrpides N.C."/>
            <person name="Klenk H.P."/>
            <person name="Lapidus A."/>
        </authorList>
    </citation>
    <scope>NUCLEOTIDE SEQUENCE [LARGE SCALE GENOMIC DNA]</scope>
    <source>
        <strain evidence="3">DSM 14237 / IC166 / ACAM 630</strain>
    </source>
</reference>